<reference evidence="4" key="1">
    <citation type="submission" date="2025-08" db="UniProtKB">
        <authorList>
            <consortium name="RefSeq"/>
        </authorList>
    </citation>
    <scope>IDENTIFICATION</scope>
    <source>
        <tissue evidence="4">Young leaves</tissue>
    </source>
</reference>
<dbReference type="GO" id="GO:0051087">
    <property type="term" value="F:protein-folding chaperone binding"/>
    <property type="evidence" value="ECO:0007669"/>
    <property type="project" value="InterPro"/>
</dbReference>
<dbReference type="GO" id="GO:0050821">
    <property type="term" value="P:protein stabilization"/>
    <property type="evidence" value="ECO:0007669"/>
    <property type="project" value="TreeGrafter"/>
</dbReference>
<protein>
    <submittedName>
        <fullName evidence="4">BAG family molecular chaperone regulator 1-like isoform X2</fullName>
    </submittedName>
</protein>
<dbReference type="RefSeq" id="XP_008802416.1">
    <property type="nucleotide sequence ID" value="XM_008804194.4"/>
</dbReference>
<dbReference type="Proteomes" id="UP000228380">
    <property type="component" value="Unplaced"/>
</dbReference>
<organism evidence="3 4">
    <name type="scientific">Phoenix dactylifera</name>
    <name type="common">Date palm</name>
    <dbReference type="NCBI Taxonomy" id="42345"/>
    <lineage>
        <taxon>Eukaryota</taxon>
        <taxon>Viridiplantae</taxon>
        <taxon>Streptophyta</taxon>
        <taxon>Embryophyta</taxon>
        <taxon>Tracheophyta</taxon>
        <taxon>Spermatophyta</taxon>
        <taxon>Magnoliopsida</taxon>
        <taxon>Liliopsida</taxon>
        <taxon>Arecaceae</taxon>
        <taxon>Coryphoideae</taxon>
        <taxon>Phoeniceae</taxon>
        <taxon>Phoenix</taxon>
    </lineage>
</organism>
<dbReference type="Gene3D" id="1.20.58.120">
    <property type="entry name" value="BAG domain"/>
    <property type="match status" value="1"/>
</dbReference>
<dbReference type="Gene3D" id="3.10.20.90">
    <property type="entry name" value="Phosphatidylinositol 3-kinase Catalytic Subunit, Chain A, domain 1"/>
    <property type="match status" value="1"/>
</dbReference>
<dbReference type="Pfam" id="PF00240">
    <property type="entry name" value="ubiquitin"/>
    <property type="match status" value="1"/>
</dbReference>
<evidence type="ECO:0000259" key="2">
    <source>
        <dbReference type="PROSITE" id="PS50053"/>
    </source>
</evidence>
<keyword evidence="3" id="KW-1185">Reference proteome</keyword>
<feature type="domain" description="Ubiquitin-like" evidence="2">
    <location>
        <begin position="45"/>
        <end position="115"/>
    </location>
</feature>
<name>A0A8B7CMU3_PHODC</name>
<dbReference type="PANTHER" id="PTHR12329:SF17">
    <property type="entry name" value="OS04G0619900 PROTEIN"/>
    <property type="match status" value="1"/>
</dbReference>
<dbReference type="GeneID" id="103716262"/>
<dbReference type="SUPFAM" id="SSF54236">
    <property type="entry name" value="Ubiquitin-like"/>
    <property type="match status" value="1"/>
</dbReference>
<dbReference type="InterPro" id="IPR019954">
    <property type="entry name" value="Ubiquitin_CS"/>
</dbReference>
<gene>
    <name evidence="4" type="primary">LOC103716262</name>
</gene>
<sequence length="199" mass="22463">MRRTGSDGGPAAELEEAGREVEWEMRPGGMLVQKRPADPGAAAAPEVRVRISYGPARYEVSVSSLATFGELKKLLTAETGLQPGEQRLMYRGKERRDGEYLDLCGVKNLSKMVLVQDPTSLERRYVEMRRNARIHSAQRTISDVSLEVDKLADQAKRVQKCVEILDVLKISNARLNPVVITTKWEIFDPPTTTRWEFFD</sequence>
<evidence type="ECO:0000256" key="1">
    <source>
        <dbReference type="SAM" id="MobiDB-lite"/>
    </source>
</evidence>
<dbReference type="SMART" id="SM00213">
    <property type="entry name" value="UBQ"/>
    <property type="match status" value="1"/>
</dbReference>
<dbReference type="InterPro" id="IPR000626">
    <property type="entry name" value="Ubiquitin-like_dom"/>
</dbReference>
<dbReference type="OrthoDB" id="417450at2759"/>
<dbReference type="GO" id="GO:0005737">
    <property type="term" value="C:cytoplasm"/>
    <property type="evidence" value="ECO:0007669"/>
    <property type="project" value="TreeGrafter"/>
</dbReference>
<dbReference type="PANTHER" id="PTHR12329">
    <property type="entry name" value="BCL2-ASSOCIATED ATHANOGENE"/>
    <property type="match status" value="1"/>
</dbReference>
<evidence type="ECO:0000313" key="4">
    <source>
        <dbReference type="RefSeq" id="XP_008802416.1"/>
    </source>
</evidence>
<dbReference type="AlphaFoldDB" id="A0A8B7CMU3"/>
<proteinExistence type="predicted"/>
<dbReference type="InterPro" id="IPR036533">
    <property type="entry name" value="BAG_dom_sf"/>
</dbReference>
<feature type="region of interest" description="Disordered" evidence="1">
    <location>
        <begin position="1"/>
        <end position="20"/>
    </location>
</feature>
<evidence type="ECO:0000313" key="3">
    <source>
        <dbReference type="Proteomes" id="UP000228380"/>
    </source>
</evidence>
<dbReference type="PROSITE" id="PS50053">
    <property type="entry name" value="UBIQUITIN_2"/>
    <property type="match status" value="1"/>
</dbReference>
<dbReference type="InterPro" id="IPR029071">
    <property type="entry name" value="Ubiquitin-like_domsf"/>
</dbReference>
<dbReference type="InterPro" id="IPR039773">
    <property type="entry name" value="BAG_chaperone_regulator"/>
</dbReference>
<dbReference type="PROSITE" id="PS00299">
    <property type="entry name" value="UBIQUITIN_1"/>
    <property type="match status" value="1"/>
</dbReference>
<dbReference type="GO" id="GO:0000774">
    <property type="term" value="F:adenyl-nucleotide exchange factor activity"/>
    <property type="evidence" value="ECO:0007669"/>
    <property type="project" value="TreeGrafter"/>
</dbReference>
<accession>A0A8B7CMU3</accession>